<comment type="subcellular location">
    <subcellularLocation>
        <location evidence="2">Cell membrane</location>
        <topology evidence="2">Multi-pass membrane protein</topology>
    </subcellularLocation>
</comment>
<evidence type="ECO:0000256" key="10">
    <source>
        <dbReference type="ARBA" id="ARBA00023065"/>
    </source>
</evidence>
<name>A0A544QU93_9FIRM</name>
<dbReference type="EMBL" id="SGJB01000013">
    <property type="protein sequence ID" value="TQQ84227.1"/>
    <property type="molecule type" value="Genomic_DNA"/>
</dbReference>
<evidence type="ECO:0000313" key="14">
    <source>
        <dbReference type="EMBL" id="TQQ84227.1"/>
    </source>
</evidence>
<keyword evidence="11 13" id="KW-0472">Membrane</keyword>
<dbReference type="InterPro" id="IPR050222">
    <property type="entry name" value="MATE_MdtK"/>
</dbReference>
<evidence type="ECO:0000256" key="1">
    <source>
        <dbReference type="ARBA" id="ARBA00003408"/>
    </source>
</evidence>
<evidence type="ECO:0000256" key="3">
    <source>
        <dbReference type="ARBA" id="ARBA00010199"/>
    </source>
</evidence>
<dbReference type="GO" id="GO:0042910">
    <property type="term" value="F:xenobiotic transmembrane transporter activity"/>
    <property type="evidence" value="ECO:0007669"/>
    <property type="project" value="InterPro"/>
</dbReference>
<feature type="transmembrane region" description="Helical" evidence="13">
    <location>
        <begin position="393"/>
        <end position="414"/>
    </location>
</feature>
<sequence length="457" mass="49905">MSARLDLTEGRIAEKLIRLALPIMGTSFINIGYNIVDMIWVGRAGSDAVAAVGTAGFYTWLALAFIAISRVGGEVKVSQSMGNHDIERTRDYIKAAIEINIILAIMFGLVLIVFNRPLIELFRLGSESVTKQGSTYLIIVGAGMIFYFINPVFTAIFNGLGDSRTPFMTNTMGLLINIFLDPLLILGLGPIPRMGVAGAAIATITAQAVATVVFILKIASKEKKYFKIRYFRNPKFKDHKELFILGLPVALQSGLFTAFSMCIGVIVAQWGPVAIAVQKVGNQIESVSYTTADGMSSSVSAFIGQNYGAGKRDRIEKGAKVGIAFAFFWGFITMILLVFGADFIFKFFIDEPEALKEGARYLRIIGYGEIFQCLEIIVMGIMRGMGRTYATSAISIIFTGARIPVSILLASTLGMGIVGVWWTISLSMIVKGILMLSLYLIYKKRNMLIPGSLCSEK</sequence>
<feature type="transmembrane region" description="Helical" evidence="13">
    <location>
        <begin position="92"/>
        <end position="114"/>
    </location>
</feature>
<evidence type="ECO:0000256" key="7">
    <source>
        <dbReference type="ARBA" id="ARBA00022475"/>
    </source>
</evidence>
<feature type="transmembrane region" description="Helical" evidence="13">
    <location>
        <begin position="361"/>
        <end position="381"/>
    </location>
</feature>
<dbReference type="InterPro" id="IPR048279">
    <property type="entry name" value="MdtK-like"/>
</dbReference>
<feature type="transmembrane region" description="Helical" evidence="13">
    <location>
        <begin position="134"/>
        <end position="160"/>
    </location>
</feature>
<reference evidence="14 15" key="1">
    <citation type="submission" date="2019-02" db="EMBL/GenBank/DDBJ databases">
        <title>Peptostreptococcaceae bacterium ZHW00191 nov., a new bacterium isolated from the human gut.</title>
        <authorList>
            <person name="Zhou H.-W."/>
            <person name="Chen X.-J."/>
        </authorList>
    </citation>
    <scope>NUCLEOTIDE SEQUENCE [LARGE SCALE GENOMIC DNA]</scope>
    <source>
        <strain evidence="14 15">ZHW00191</strain>
    </source>
</reference>
<evidence type="ECO:0000256" key="13">
    <source>
        <dbReference type="SAM" id="Phobius"/>
    </source>
</evidence>
<keyword evidence="10" id="KW-0406">Ion transport</keyword>
<feature type="transmembrane region" description="Helical" evidence="13">
    <location>
        <begin position="172"/>
        <end position="191"/>
    </location>
</feature>
<accession>A0A544QU93</accession>
<feature type="transmembrane region" description="Helical" evidence="13">
    <location>
        <begin position="48"/>
        <end position="71"/>
    </location>
</feature>
<gene>
    <name evidence="14" type="ORF">EXD82_07785</name>
</gene>
<keyword evidence="7" id="KW-1003">Cell membrane</keyword>
<keyword evidence="9 13" id="KW-1133">Transmembrane helix</keyword>
<evidence type="ECO:0000256" key="6">
    <source>
        <dbReference type="ARBA" id="ARBA00022449"/>
    </source>
</evidence>
<evidence type="ECO:0000256" key="12">
    <source>
        <dbReference type="ARBA" id="ARBA00031636"/>
    </source>
</evidence>
<feature type="transmembrane region" description="Helical" evidence="13">
    <location>
        <begin position="197"/>
        <end position="219"/>
    </location>
</feature>
<dbReference type="AlphaFoldDB" id="A0A544QU93"/>
<evidence type="ECO:0000256" key="4">
    <source>
        <dbReference type="ARBA" id="ARBA00020268"/>
    </source>
</evidence>
<keyword evidence="5" id="KW-0813">Transport</keyword>
<dbReference type="InterPro" id="IPR002528">
    <property type="entry name" value="MATE_fam"/>
</dbReference>
<evidence type="ECO:0000256" key="2">
    <source>
        <dbReference type="ARBA" id="ARBA00004651"/>
    </source>
</evidence>
<dbReference type="PANTHER" id="PTHR43298">
    <property type="entry name" value="MULTIDRUG RESISTANCE PROTEIN NORM-RELATED"/>
    <property type="match status" value="1"/>
</dbReference>
<dbReference type="GO" id="GO:0005886">
    <property type="term" value="C:plasma membrane"/>
    <property type="evidence" value="ECO:0007669"/>
    <property type="project" value="UniProtKB-SubCell"/>
</dbReference>
<dbReference type="Pfam" id="PF01554">
    <property type="entry name" value="MatE"/>
    <property type="match status" value="2"/>
</dbReference>
<evidence type="ECO:0000256" key="5">
    <source>
        <dbReference type="ARBA" id="ARBA00022448"/>
    </source>
</evidence>
<dbReference type="RefSeq" id="WP_142536348.1">
    <property type="nucleotide sequence ID" value="NZ_SGJB01000013.1"/>
</dbReference>
<keyword evidence="6" id="KW-0050">Antiport</keyword>
<comment type="caution">
    <text evidence="14">The sequence shown here is derived from an EMBL/GenBank/DDBJ whole genome shotgun (WGS) entry which is preliminary data.</text>
</comment>
<dbReference type="Proteomes" id="UP000317863">
    <property type="component" value="Unassembled WGS sequence"/>
</dbReference>
<proteinExistence type="inferred from homology"/>
<dbReference type="CDD" id="cd13140">
    <property type="entry name" value="MATE_like_1"/>
    <property type="match status" value="1"/>
</dbReference>
<dbReference type="GO" id="GO:0015297">
    <property type="term" value="F:antiporter activity"/>
    <property type="evidence" value="ECO:0007669"/>
    <property type="project" value="UniProtKB-KW"/>
</dbReference>
<evidence type="ECO:0000313" key="15">
    <source>
        <dbReference type="Proteomes" id="UP000317863"/>
    </source>
</evidence>
<dbReference type="PANTHER" id="PTHR43298:SF2">
    <property type="entry name" value="FMN_FAD EXPORTER YEEO-RELATED"/>
    <property type="match status" value="1"/>
</dbReference>
<feature type="transmembrane region" description="Helical" evidence="13">
    <location>
        <begin position="420"/>
        <end position="442"/>
    </location>
</feature>
<dbReference type="NCBIfam" id="TIGR00797">
    <property type="entry name" value="matE"/>
    <property type="match status" value="1"/>
</dbReference>
<evidence type="ECO:0000256" key="9">
    <source>
        <dbReference type="ARBA" id="ARBA00022989"/>
    </source>
</evidence>
<feature type="transmembrane region" description="Helical" evidence="13">
    <location>
        <begin position="321"/>
        <end position="349"/>
    </location>
</feature>
<protein>
    <recommendedName>
        <fullName evidence="4">Probable multidrug resistance protein NorM</fullName>
    </recommendedName>
    <alternativeName>
        <fullName evidence="12">Multidrug-efflux transporter</fullName>
    </alternativeName>
</protein>
<organism evidence="14 15">
    <name type="scientific">Peptacetobacter hominis</name>
    <dbReference type="NCBI Taxonomy" id="2743610"/>
    <lineage>
        <taxon>Bacteria</taxon>
        <taxon>Bacillati</taxon>
        <taxon>Bacillota</taxon>
        <taxon>Clostridia</taxon>
        <taxon>Peptostreptococcales</taxon>
        <taxon>Peptostreptococcaceae</taxon>
        <taxon>Peptacetobacter</taxon>
    </lineage>
</organism>
<feature type="transmembrane region" description="Helical" evidence="13">
    <location>
        <begin position="16"/>
        <end position="36"/>
    </location>
</feature>
<keyword evidence="8 13" id="KW-0812">Transmembrane</keyword>
<comment type="function">
    <text evidence="1">Multidrug efflux pump.</text>
</comment>
<dbReference type="PIRSF" id="PIRSF006603">
    <property type="entry name" value="DinF"/>
    <property type="match status" value="1"/>
</dbReference>
<evidence type="ECO:0000256" key="11">
    <source>
        <dbReference type="ARBA" id="ARBA00023136"/>
    </source>
</evidence>
<keyword evidence="15" id="KW-1185">Reference proteome</keyword>
<comment type="similarity">
    <text evidence="3">Belongs to the multi antimicrobial extrusion (MATE) (TC 2.A.66.1) family.</text>
</comment>
<dbReference type="OrthoDB" id="9776324at2"/>
<evidence type="ECO:0000256" key="8">
    <source>
        <dbReference type="ARBA" id="ARBA00022692"/>
    </source>
</evidence>
<dbReference type="GO" id="GO:0006811">
    <property type="term" value="P:monoatomic ion transport"/>
    <property type="evidence" value="ECO:0007669"/>
    <property type="project" value="UniProtKB-KW"/>
</dbReference>